<feature type="compositionally biased region" description="Basic and acidic residues" evidence="1">
    <location>
        <begin position="127"/>
        <end position="141"/>
    </location>
</feature>
<dbReference type="OrthoDB" id="3192693at2759"/>
<feature type="non-terminal residue" evidence="3">
    <location>
        <position position="1"/>
    </location>
</feature>
<evidence type="ECO:0000313" key="3">
    <source>
        <dbReference type="EMBL" id="GLB45850.1"/>
    </source>
</evidence>
<feature type="domain" description="DUF6532" evidence="2">
    <location>
        <begin position="5"/>
        <end position="88"/>
    </location>
</feature>
<evidence type="ECO:0000256" key="1">
    <source>
        <dbReference type="SAM" id="MobiDB-lite"/>
    </source>
</evidence>
<dbReference type="Pfam" id="PF20149">
    <property type="entry name" value="DUF6532"/>
    <property type="match status" value="1"/>
</dbReference>
<dbReference type="AlphaFoldDB" id="A0A9P3UVF4"/>
<dbReference type="Proteomes" id="UP001063166">
    <property type="component" value="Unassembled WGS sequence"/>
</dbReference>
<dbReference type="InterPro" id="IPR045341">
    <property type="entry name" value="DUF6532"/>
</dbReference>
<organism evidence="3 4">
    <name type="scientific">Lyophyllum shimeji</name>
    <name type="common">Hon-shimeji</name>
    <name type="synonym">Tricholoma shimeji</name>
    <dbReference type="NCBI Taxonomy" id="47721"/>
    <lineage>
        <taxon>Eukaryota</taxon>
        <taxon>Fungi</taxon>
        <taxon>Dikarya</taxon>
        <taxon>Basidiomycota</taxon>
        <taxon>Agaricomycotina</taxon>
        <taxon>Agaricomycetes</taxon>
        <taxon>Agaricomycetidae</taxon>
        <taxon>Agaricales</taxon>
        <taxon>Tricholomatineae</taxon>
        <taxon>Lyophyllaceae</taxon>
        <taxon>Lyophyllum</taxon>
    </lineage>
</organism>
<protein>
    <recommendedName>
        <fullName evidence="2">DUF6532 domain-containing protein</fullName>
    </recommendedName>
</protein>
<sequence length="158" mass="17832">EPKTQSGYCENPVIVSILCATWFKDLKSPGVVFKHYFDPITVDTLTLIFTLVHFCLKEWSTGKHVQTEFTEKDLLKQYLVFRADIDKWQKMNITVTTNKCKKMFIRACKNAGLTAAAVPKPQLTGDAEERARKELEGHTGETDSELDDAGASTDEELD</sequence>
<evidence type="ECO:0000259" key="2">
    <source>
        <dbReference type="Pfam" id="PF20149"/>
    </source>
</evidence>
<keyword evidence="4" id="KW-1185">Reference proteome</keyword>
<feature type="compositionally biased region" description="Acidic residues" evidence="1">
    <location>
        <begin position="142"/>
        <end position="158"/>
    </location>
</feature>
<comment type="caution">
    <text evidence="3">The sequence shown here is derived from an EMBL/GenBank/DDBJ whole genome shotgun (WGS) entry which is preliminary data.</text>
</comment>
<accession>A0A9P3UVF4</accession>
<dbReference type="EMBL" id="BRPK01000033">
    <property type="protein sequence ID" value="GLB45850.1"/>
    <property type="molecule type" value="Genomic_DNA"/>
</dbReference>
<proteinExistence type="predicted"/>
<feature type="region of interest" description="Disordered" evidence="1">
    <location>
        <begin position="119"/>
        <end position="158"/>
    </location>
</feature>
<evidence type="ECO:0000313" key="4">
    <source>
        <dbReference type="Proteomes" id="UP001063166"/>
    </source>
</evidence>
<gene>
    <name evidence="3" type="ORF">LshimejAT787_3300010</name>
</gene>
<reference evidence="3" key="1">
    <citation type="submission" date="2022-07" db="EMBL/GenBank/DDBJ databases">
        <title>The genome of Lyophyllum shimeji provides insight into the initial evolution of ectomycorrhizal fungal genome.</title>
        <authorList>
            <person name="Kobayashi Y."/>
            <person name="Shibata T."/>
            <person name="Hirakawa H."/>
            <person name="Shigenobu S."/>
            <person name="Nishiyama T."/>
            <person name="Yamada A."/>
            <person name="Hasebe M."/>
            <person name="Kawaguchi M."/>
        </authorList>
    </citation>
    <scope>NUCLEOTIDE SEQUENCE</scope>
    <source>
        <strain evidence="3">AT787</strain>
    </source>
</reference>
<name>A0A9P3UVF4_LYOSH</name>